<gene>
    <name evidence="1" type="ORF">CTRU02_212126</name>
</gene>
<dbReference type="EMBL" id="VUJX02000008">
    <property type="protein sequence ID" value="KAL0933163.1"/>
    <property type="molecule type" value="Genomic_DNA"/>
</dbReference>
<protein>
    <submittedName>
        <fullName evidence="1">Uncharacterized protein</fullName>
    </submittedName>
</protein>
<reference evidence="1 2" key="1">
    <citation type="journal article" date="2020" name="Phytopathology">
        <title>Genome Sequence Resources of Colletotrichum truncatum, C. plurivorum, C. musicola, and C. sojae: Four Species Pathogenic to Soybean (Glycine max).</title>
        <authorList>
            <person name="Rogerio F."/>
            <person name="Boufleur T.R."/>
            <person name="Ciampi-Guillardi M."/>
            <person name="Sukno S.A."/>
            <person name="Thon M.R."/>
            <person name="Massola Junior N.S."/>
            <person name="Baroncelli R."/>
        </authorList>
    </citation>
    <scope>NUCLEOTIDE SEQUENCE [LARGE SCALE GENOMIC DNA]</scope>
    <source>
        <strain evidence="1 2">CMES1059</strain>
    </source>
</reference>
<comment type="caution">
    <text evidence="1">The sequence shown here is derived from an EMBL/GenBank/DDBJ whole genome shotgun (WGS) entry which is preliminary data.</text>
</comment>
<name>A0ACC3YMP5_COLTU</name>
<proteinExistence type="predicted"/>
<keyword evidence="2" id="KW-1185">Reference proteome</keyword>
<organism evidence="1 2">
    <name type="scientific">Colletotrichum truncatum</name>
    <name type="common">Anthracnose fungus</name>
    <name type="synonym">Colletotrichum capsici</name>
    <dbReference type="NCBI Taxonomy" id="5467"/>
    <lineage>
        <taxon>Eukaryota</taxon>
        <taxon>Fungi</taxon>
        <taxon>Dikarya</taxon>
        <taxon>Ascomycota</taxon>
        <taxon>Pezizomycotina</taxon>
        <taxon>Sordariomycetes</taxon>
        <taxon>Hypocreomycetidae</taxon>
        <taxon>Glomerellales</taxon>
        <taxon>Glomerellaceae</taxon>
        <taxon>Colletotrichum</taxon>
        <taxon>Colletotrichum truncatum species complex</taxon>
    </lineage>
</organism>
<accession>A0ACC3YMP5</accession>
<dbReference type="Proteomes" id="UP000805649">
    <property type="component" value="Unassembled WGS sequence"/>
</dbReference>
<sequence length="40" mass="4491">MHGCTLIRNTSFTILSNRSPPLGQHAGCWSVYLRTAHHAR</sequence>
<evidence type="ECO:0000313" key="1">
    <source>
        <dbReference type="EMBL" id="KAL0933163.1"/>
    </source>
</evidence>
<evidence type="ECO:0000313" key="2">
    <source>
        <dbReference type="Proteomes" id="UP000805649"/>
    </source>
</evidence>